<evidence type="ECO:0000256" key="17">
    <source>
        <dbReference type="RuleBase" id="RU004996"/>
    </source>
</evidence>
<dbReference type="CDD" id="cd07033">
    <property type="entry name" value="TPP_PYR_DXS_TK_like"/>
    <property type="match status" value="1"/>
</dbReference>
<evidence type="ECO:0000256" key="11">
    <source>
        <dbReference type="NCBIfam" id="TIGR00232"/>
    </source>
</evidence>
<evidence type="ECO:0000256" key="1">
    <source>
        <dbReference type="ARBA" id="ARBA00001913"/>
    </source>
</evidence>
<keyword evidence="9 14" id="KW-0786">Thiamine pyrophosphate</keyword>
<feature type="binding site" evidence="14">
    <location>
        <position position="156"/>
    </location>
    <ligand>
        <name>thiamine diphosphate</name>
        <dbReference type="ChEBI" id="CHEBI:58937"/>
    </ligand>
</feature>
<evidence type="ECO:0000256" key="16">
    <source>
        <dbReference type="PIRSR" id="PIRSR605478-5"/>
    </source>
</evidence>
<feature type="binding site" evidence="15">
    <location>
        <position position="187"/>
    </location>
    <ligand>
        <name>Mg(2+)</name>
        <dbReference type="ChEBI" id="CHEBI:18420"/>
    </ligand>
</feature>
<evidence type="ECO:0000256" key="15">
    <source>
        <dbReference type="PIRSR" id="PIRSR605478-4"/>
    </source>
</evidence>
<protein>
    <recommendedName>
        <fullName evidence="5 11">Transketolase</fullName>
        <ecNumber evidence="5 11">2.2.1.1</ecNumber>
    </recommendedName>
</protein>
<feature type="site" description="Important for catalytic activity" evidence="16">
    <location>
        <position position="261"/>
    </location>
</feature>
<dbReference type="PANTHER" id="PTHR43522">
    <property type="entry name" value="TRANSKETOLASE"/>
    <property type="match status" value="1"/>
</dbReference>
<feature type="binding site" evidence="13">
    <location>
        <position position="358"/>
    </location>
    <ligand>
        <name>substrate</name>
    </ligand>
</feature>
<keyword evidence="17" id="KW-0106">Calcium</keyword>
<dbReference type="Pfam" id="PF00456">
    <property type="entry name" value="Transketolase_N"/>
    <property type="match status" value="1"/>
</dbReference>
<dbReference type="PROSITE" id="PS00802">
    <property type="entry name" value="TRANSKETOLASE_2"/>
    <property type="match status" value="1"/>
</dbReference>
<evidence type="ECO:0000256" key="2">
    <source>
        <dbReference type="ARBA" id="ARBA00001941"/>
    </source>
</evidence>
<keyword evidence="7 15" id="KW-0479">Metal-binding</keyword>
<dbReference type="FunFam" id="3.40.50.920:FF:000003">
    <property type="entry name" value="Transketolase"/>
    <property type="match status" value="1"/>
</dbReference>
<comment type="cofactor">
    <cofactor evidence="1">
        <name>Ca(2+)</name>
        <dbReference type="ChEBI" id="CHEBI:29108"/>
    </cofactor>
</comment>
<comment type="cofactor">
    <cofactor evidence="2">
        <name>Co(2+)</name>
        <dbReference type="ChEBI" id="CHEBI:48828"/>
    </cofactor>
</comment>
<dbReference type="GO" id="GO:0046872">
    <property type="term" value="F:metal ion binding"/>
    <property type="evidence" value="ECO:0007669"/>
    <property type="project" value="UniProtKB-KW"/>
</dbReference>
<dbReference type="CDD" id="cd02012">
    <property type="entry name" value="TPP_TK"/>
    <property type="match status" value="1"/>
</dbReference>
<dbReference type="InterPro" id="IPR005474">
    <property type="entry name" value="Transketolase_N"/>
</dbReference>
<evidence type="ECO:0000256" key="3">
    <source>
        <dbReference type="ARBA" id="ARBA00007131"/>
    </source>
</evidence>
<dbReference type="InterPro" id="IPR033247">
    <property type="entry name" value="Transketolase_fam"/>
</dbReference>
<dbReference type="PANTHER" id="PTHR43522:SF2">
    <property type="entry name" value="TRANSKETOLASE 1-RELATED"/>
    <property type="match status" value="1"/>
</dbReference>
<feature type="binding site" evidence="14">
    <location>
        <position position="441"/>
    </location>
    <ligand>
        <name>thiamine diphosphate</name>
        <dbReference type="ChEBI" id="CHEBI:58937"/>
    </ligand>
</feature>
<dbReference type="GO" id="GO:0009052">
    <property type="term" value="P:pentose-phosphate shunt, non-oxidative branch"/>
    <property type="evidence" value="ECO:0007669"/>
    <property type="project" value="UniProtKB-ARBA"/>
</dbReference>
<dbReference type="PROSITE" id="PS00801">
    <property type="entry name" value="TRANSKETOLASE_1"/>
    <property type="match status" value="1"/>
</dbReference>
<dbReference type="GO" id="GO:0005829">
    <property type="term" value="C:cytosol"/>
    <property type="evidence" value="ECO:0007669"/>
    <property type="project" value="TreeGrafter"/>
</dbReference>
<feature type="binding site" evidence="14">
    <location>
        <position position="66"/>
    </location>
    <ligand>
        <name>thiamine diphosphate</name>
        <dbReference type="ChEBI" id="CHEBI:58937"/>
    </ligand>
</feature>
<dbReference type="Gene3D" id="3.40.50.970">
    <property type="match status" value="2"/>
</dbReference>
<feature type="binding site" evidence="14">
    <location>
        <begin position="114"/>
        <end position="116"/>
    </location>
    <ligand>
        <name>thiamine diphosphate</name>
        <dbReference type="ChEBI" id="CHEBI:58937"/>
    </ligand>
</feature>
<proteinExistence type="inferred from homology"/>
<name>A0A9D2HM88_9BACT</name>
<sequence length="674" mass="71162">MPTRRQCANALRALAIDAIEQARSGHPGAPLGMADMAEALWRHVLRHNPADPHWPDRDRFVLSNGHASMLLYGLLHLAGYGLSMDDIRQFRQWGSRTPGHPEHGHTAGVEMTTGPLGQGISSAVGMALAEKLLAARFNRPGHNIVDHHTYVLLGDGCLMEGVSHEACALAGVWKLGKLIALYDANGISIDGKVEGWFTEDVAGRFRAYGWQVVGPVDGHDAAALDAALSEARADGARPSLIICRTHIGFGSPHKADSAACHGSPLGPEEAAATKAALEWTAAPFEIPADIAAAWDAREKGRAAQAAWEDAFAAYAAAHPELAAEFSRRMRGDLPADWADIAAATVQQAVAAEESIATRVAGQRALETLVARLPELLGGSADLTGSVGTKTAASVPLDAAAGNWAEANYLSYGVREFGMSAIMNGLALHGGFIPYAGTFMVFSDYAKNAVRLAALMKIRAIWVFTHDSIGVGEDGPTHQPIEQLAGLRLIPNVDVWRPCDTVESAVAWQCALASAHTPSVLSLSRQNVPFVRRDAAQVTAIARGGYVLADCAGTPELILLATGSEVALALEAAAKLGEAGRRVRVVSLPCCERFDAQDAAYREAVLPSSVRARVAVEAASADYWRKYVGLDGAVLGMAGFGASAPGKVLAREFGFTAERLVALAEDVLRDAGVAK</sequence>
<evidence type="ECO:0000256" key="10">
    <source>
        <dbReference type="ARBA" id="ARBA00049473"/>
    </source>
</evidence>
<feature type="binding site" evidence="13">
    <location>
        <position position="473"/>
    </location>
    <ligand>
        <name>substrate</name>
    </ligand>
</feature>
<feature type="binding site" evidence="15">
    <location>
        <position position="155"/>
    </location>
    <ligand>
        <name>Mg(2+)</name>
        <dbReference type="ChEBI" id="CHEBI:18420"/>
    </ligand>
</feature>
<dbReference type="InterPro" id="IPR055152">
    <property type="entry name" value="Transketolase-like_C_2"/>
</dbReference>
<feature type="active site" description="Proton donor" evidence="12">
    <location>
        <position position="415"/>
    </location>
</feature>
<dbReference type="Gene3D" id="3.40.50.920">
    <property type="match status" value="1"/>
</dbReference>
<feature type="binding site" evidence="13">
    <location>
        <position position="385"/>
    </location>
    <ligand>
        <name>substrate</name>
    </ligand>
</feature>
<evidence type="ECO:0000256" key="6">
    <source>
        <dbReference type="ARBA" id="ARBA00022679"/>
    </source>
</evidence>
<comment type="caution">
    <text evidence="19">The sequence shown here is derived from an EMBL/GenBank/DDBJ whole genome shotgun (WGS) entry which is preliminary data.</text>
</comment>
<dbReference type="AlphaFoldDB" id="A0A9D2HM88"/>
<keyword evidence="8 15" id="KW-0460">Magnesium</keyword>
<comment type="cofactor">
    <cofactor evidence="17">
        <name>Mg(2+)</name>
        <dbReference type="ChEBI" id="CHEBI:18420"/>
    </cofactor>
    <cofactor evidence="17">
        <name>Ca(2+)</name>
        <dbReference type="ChEBI" id="CHEBI:29108"/>
    </cofactor>
    <cofactor evidence="17">
        <name>Mn(2+)</name>
        <dbReference type="ChEBI" id="CHEBI:29035"/>
    </cofactor>
    <cofactor evidence="17">
        <name>Co(2+)</name>
        <dbReference type="ChEBI" id="CHEBI:48828"/>
    </cofactor>
    <text evidence="17">Binds 1 Mg(2+) ion per subunit. Can also utilize other divalent metal cations, such as Ca(2+), Mn(2+) and Co(2+).</text>
</comment>
<evidence type="ECO:0000256" key="13">
    <source>
        <dbReference type="PIRSR" id="PIRSR605478-2"/>
    </source>
</evidence>
<comment type="function">
    <text evidence="17">Catalyzes the transfer of a two-carbon ketol group from a ketose donor to an aldose acceptor, via a covalent intermediate with the cofactor thiamine pyrophosphate.</text>
</comment>
<gene>
    <name evidence="19" type="primary">tkt</name>
    <name evidence="19" type="ORF">H9784_08325</name>
</gene>
<dbReference type="SUPFAM" id="SSF52922">
    <property type="entry name" value="TK C-terminal domain-like"/>
    <property type="match status" value="1"/>
</dbReference>
<keyword evidence="6 17" id="KW-0808">Transferase</keyword>
<feature type="binding site" evidence="13">
    <location>
        <position position="261"/>
    </location>
    <ligand>
        <name>substrate</name>
    </ligand>
</feature>
<feature type="site" description="Important for catalytic activity" evidence="16">
    <location>
        <position position="26"/>
    </location>
</feature>
<feature type="binding site" evidence="13">
    <location>
        <position position="26"/>
    </location>
    <ligand>
        <name>substrate</name>
    </ligand>
</feature>
<comment type="subunit">
    <text evidence="4 17">Homodimer.</text>
</comment>
<dbReference type="Proteomes" id="UP000823821">
    <property type="component" value="Unassembled WGS sequence"/>
</dbReference>
<dbReference type="GO" id="GO:0004802">
    <property type="term" value="F:transketolase activity"/>
    <property type="evidence" value="ECO:0007669"/>
    <property type="project" value="UniProtKB-UniRule"/>
</dbReference>
<accession>A0A9D2HM88</accession>
<evidence type="ECO:0000256" key="9">
    <source>
        <dbReference type="ARBA" id="ARBA00023052"/>
    </source>
</evidence>
<evidence type="ECO:0000256" key="4">
    <source>
        <dbReference type="ARBA" id="ARBA00011738"/>
    </source>
</evidence>
<feature type="binding site" evidence="14">
    <location>
        <position position="261"/>
    </location>
    <ligand>
        <name>thiamine diphosphate</name>
        <dbReference type="ChEBI" id="CHEBI:58937"/>
    </ligand>
</feature>
<feature type="binding site" evidence="15">
    <location>
        <position position="185"/>
    </location>
    <ligand>
        <name>Mg(2+)</name>
        <dbReference type="ChEBI" id="CHEBI:18420"/>
    </ligand>
</feature>
<feature type="binding site" evidence="13">
    <location>
        <position position="465"/>
    </location>
    <ligand>
        <name>substrate</name>
    </ligand>
</feature>
<comment type="similarity">
    <text evidence="3 17">Belongs to the transketolase family.</text>
</comment>
<comment type="cofactor">
    <cofactor evidence="14">
        <name>thiamine diphosphate</name>
        <dbReference type="ChEBI" id="CHEBI:58937"/>
    </cofactor>
    <text evidence="14">Binds 1 thiamine pyrophosphate per subunit. During the reaction, the substrate forms a covalent intermediate with the cofactor.</text>
</comment>
<dbReference type="Pfam" id="PF02779">
    <property type="entry name" value="Transket_pyr"/>
    <property type="match status" value="1"/>
</dbReference>
<evidence type="ECO:0000256" key="8">
    <source>
        <dbReference type="ARBA" id="ARBA00022842"/>
    </source>
</evidence>
<evidence type="ECO:0000313" key="19">
    <source>
        <dbReference type="EMBL" id="HJA79551.1"/>
    </source>
</evidence>
<dbReference type="SUPFAM" id="SSF52518">
    <property type="entry name" value="Thiamin diphosphate-binding fold (THDP-binding)"/>
    <property type="match status" value="2"/>
</dbReference>
<dbReference type="InterPro" id="IPR005478">
    <property type="entry name" value="Transketolase_bac-like"/>
</dbReference>
<evidence type="ECO:0000256" key="14">
    <source>
        <dbReference type="PIRSR" id="PIRSR605478-3"/>
    </source>
</evidence>
<dbReference type="NCBIfam" id="TIGR00232">
    <property type="entry name" value="tktlase_bact"/>
    <property type="match status" value="1"/>
</dbReference>
<feature type="binding site" evidence="13">
    <location>
        <position position="524"/>
    </location>
    <ligand>
        <name>substrate</name>
    </ligand>
</feature>
<dbReference type="InterPro" id="IPR020826">
    <property type="entry name" value="Transketolase_BS"/>
</dbReference>
<dbReference type="FunFam" id="3.40.50.970:FF:000003">
    <property type="entry name" value="Transketolase"/>
    <property type="match status" value="1"/>
</dbReference>
<feature type="binding site" evidence="14">
    <location>
        <position position="185"/>
    </location>
    <ligand>
        <name>thiamine diphosphate</name>
        <dbReference type="ChEBI" id="CHEBI:58937"/>
    </ligand>
</feature>
<feature type="binding site" evidence="13">
    <location>
        <position position="477"/>
    </location>
    <ligand>
        <name>substrate</name>
    </ligand>
</feature>
<dbReference type="InterPro" id="IPR049557">
    <property type="entry name" value="Transketolase_CS"/>
</dbReference>
<dbReference type="EMBL" id="DWZD01000046">
    <property type="protein sequence ID" value="HJA79551.1"/>
    <property type="molecule type" value="Genomic_DNA"/>
</dbReference>
<organism evidence="19 20">
    <name type="scientific">Candidatus Desulfovibrio intestinavium</name>
    <dbReference type="NCBI Taxonomy" id="2838534"/>
    <lineage>
        <taxon>Bacteria</taxon>
        <taxon>Pseudomonadati</taxon>
        <taxon>Thermodesulfobacteriota</taxon>
        <taxon>Desulfovibrionia</taxon>
        <taxon>Desulfovibrionales</taxon>
        <taxon>Desulfovibrionaceae</taxon>
        <taxon>Desulfovibrio</taxon>
    </lineage>
</organism>
<evidence type="ECO:0000256" key="12">
    <source>
        <dbReference type="PIRSR" id="PIRSR605478-1"/>
    </source>
</evidence>
<dbReference type="InterPro" id="IPR005475">
    <property type="entry name" value="Transketolase-like_Pyr-bd"/>
</dbReference>
<dbReference type="InterPro" id="IPR009014">
    <property type="entry name" value="Transketo_C/PFOR_II"/>
</dbReference>
<comment type="catalytic activity">
    <reaction evidence="10 17">
        <text>D-sedoheptulose 7-phosphate + D-glyceraldehyde 3-phosphate = aldehydo-D-ribose 5-phosphate + D-xylulose 5-phosphate</text>
        <dbReference type="Rhea" id="RHEA:10508"/>
        <dbReference type="ChEBI" id="CHEBI:57483"/>
        <dbReference type="ChEBI" id="CHEBI:57737"/>
        <dbReference type="ChEBI" id="CHEBI:58273"/>
        <dbReference type="ChEBI" id="CHEBI:59776"/>
        <dbReference type="EC" id="2.2.1.1"/>
    </reaction>
</comment>
<evidence type="ECO:0000256" key="5">
    <source>
        <dbReference type="ARBA" id="ARBA00013152"/>
    </source>
</evidence>
<dbReference type="InterPro" id="IPR029061">
    <property type="entry name" value="THDP-binding"/>
</dbReference>
<reference evidence="19" key="1">
    <citation type="journal article" date="2021" name="PeerJ">
        <title>Extensive microbial diversity within the chicken gut microbiome revealed by metagenomics and culture.</title>
        <authorList>
            <person name="Gilroy R."/>
            <person name="Ravi A."/>
            <person name="Getino M."/>
            <person name="Pursley I."/>
            <person name="Horton D.L."/>
            <person name="Alikhan N.F."/>
            <person name="Baker D."/>
            <person name="Gharbi K."/>
            <person name="Hall N."/>
            <person name="Watson M."/>
            <person name="Adriaenssens E.M."/>
            <person name="Foster-Nyarko E."/>
            <person name="Jarju S."/>
            <person name="Secka A."/>
            <person name="Antonio M."/>
            <person name="Oren A."/>
            <person name="Chaudhuri R.R."/>
            <person name="La Ragione R."/>
            <person name="Hildebrand F."/>
            <person name="Pallen M.J."/>
        </authorList>
    </citation>
    <scope>NUCLEOTIDE SEQUENCE</scope>
    <source>
        <strain evidence="19">5032</strain>
    </source>
</reference>
<evidence type="ECO:0000256" key="7">
    <source>
        <dbReference type="ARBA" id="ARBA00022723"/>
    </source>
</evidence>
<reference evidence="19" key="2">
    <citation type="submission" date="2021-04" db="EMBL/GenBank/DDBJ databases">
        <authorList>
            <person name="Gilroy R."/>
        </authorList>
    </citation>
    <scope>NUCLEOTIDE SEQUENCE</scope>
    <source>
        <strain evidence="19">5032</strain>
    </source>
</reference>
<dbReference type="SMART" id="SM00861">
    <property type="entry name" value="Transket_pyr"/>
    <property type="match status" value="1"/>
</dbReference>
<feature type="domain" description="Transketolase-like pyrimidine-binding" evidence="18">
    <location>
        <begin position="355"/>
        <end position="529"/>
    </location>
</feature>
<comment type="cofactor">
    <cofactor evidence="15">
        <name>Mg(2+)</name>
        <dbReference type="ChEBI" id="CHEBI:18420"/>
    </cofactor>
    <text evidence="15">Binds 1 Mg(2+) ion per subunit. Can also utilize other divalent metal cations, such as Ca(2+), Mn(2+) and Co(2+).</text>
</comment>
<dbReference type="EC" id="2.2.1.1" evidence="5 11"/>
<dbReference type="Pfam" id="PF22613">
    <property type="entry name" value="Transketolase_C_1"/>
    <property type="match status" value="1"/>
</dbReference>
<evidence type="ECO:0000313" key="20">
    <source>
        <dbReference type="Proteomes" id="UP000823821"/>
    </source>
</evidence>
<evidence type="ECO:0000259" key="18">
    <source>
        <dbReference type="SMART" id="SM00861"/>
    </source>
</evidence>
<dbReference type="FunFam" id="3.40.50.970:FF:000004">
    <property type="entry name" value="Transketolase"/>
    <property type="match status" value="1"/>
</dbReference>